<keyword evidence="1" id="KW-1133">Transmembrane helix</keyword>
<proteinExistence type="predicted"/>
<feature type="transmembrane region" description="Helical" evidence="1">
    <location>
        <begin position="129"/>
        <end position="149"/>
    </location>
</feature>
<name>A0A1M6GWF4_9CLOT</name>
<evidence type="ECO:0000256" key="1">
    <source>
        <dbReference type="SAM" id="Phobius"/>
    </source>
</evidence>
<protein>
    <recommendedName>
        <fullName evidence="4">ABC-2 type transport system permease protein</fullName>
    </recommendedName>
</protein>
<dbReference type="RefSeq" id="WP_072985970.1">
    <property type="nucleotide sequence ID" value="NZ_FQZB01000006.1"/>
</dbReference>
<feature type="transmembrane region" description="Helical" evidence="1">
    <location>
        <begin position="209"/>
        <end position="231"/>
    </location>
</feature>
<feature type="transmembrane region" description="Helical" evidence="1">
    <location>
        <begin position="83"/>
        <end position="109"/>
    </location>
</feature>
<reference evidence="2 3" key="1">
    <citation type="submission" date="2016-11" db="EMBL/GenBank/DDBJ databases">
        <authorList>
            <person name="Jaros S."/>
            <person name="Januszkiewicz K."/>
            <person name="Wedrychowicz H."/>
        </authorList>
    </citation>
    <scope>NUCLEOTIDE SEQUENCE [LARGE SCALE GENOMIC DNA]</scope>
    <source>
        <strain evidence="2 3">DSM 21758</strain>
    </source>
</reference>
<keyword evidence="1" id="KW-0812">Transmembrane</keyword>
<keyword evidence="1" id="KW-0472">Membrane</keyword>
<keyword evidence="3" id="KW-1185">Reference proteome</keyword>
<gene>
    <name evidence="2" type="ORF">SAMN02745163_01410</name>
</gene>
<dbReference type="AlphaFoldDB" id="A0A1M6GWF4"/>
<evidence type="ECO:0000313" key="2">
    <source>
        <dbReference type="EMBL" id="SHJ14298.1"/>
    </source>
</evidence>
<evidence type="ECO:0000313" key="3">
    <source>
        <dbReference type="Proteomes" id="UP000184310"/>
    </source>
</evidence>
<organism evidence="2 3">
    <name type="scientific">Clostridium cavendishii DSM 21758</name>
    <dbReference type="NCBI Taxonomy" id="1121302"/>
    <lineage>
        <taxon>Bacteria</taxon>
        <taxon>Bacillati</taxon>
        <taxon>Bacillota</taxon>
        <taxon>Clostridia</taxon>
        <taxon>Eubacteriales</taxon>
        <taxon>Clostridiaceae</taxon>
        <taxon>Clostridium</taxon>
    </lineage>
</organism>
<feature type="transmembrane region" description="Helical" evidence="1">
    <location>
        <begin position="161"/>
        <end position="178"/>
    </location>
</feature>
<dbReference type="OrthoDB" id="1652015at2"/>
<dbReference type="STRING" id="1121302.SAMN02745163_01410"/>
<accession>A0A1M6GWF4</accession>
<dbReference type="EMBL" id="FQZB01000006">
    <property type="protein sequence ID" value="SHJ14298.1"/>
    <property type="molecule type" value="Genomic_DNA"/>
</dbReference>
<feature type="transmembrane region" description="Helical" evidence="1">
    <location>
        <begin position="39"/>
        <end position="62"/>
    </location>
</feature>
<dbReference type="Proteomes" id="UP000184310">
    <property type="component" value="Unassembled WGS sequence"/>
</dbReference>
<feature type="transmembrane region" description="Helical" evidence="1">
    <location>
        <begin position="15"/>
        <end position="33"/>
    </location>
</feature>
<evidence type="ECO:0008006" key="4">
    <source>
        <dbReference type="Google" id="ProtNLM"/>
    </source>
</evidence>
<sequence>MIALLKYNYKLNKKCNKLMVPIATFLLIHVIFYSTDSVYFVAGIGLSANLVFCTMAWIGFVYCEMQDTITEQVVFLKVKNNNIYWFSKILFMWIIGIILSLVGTIWPIIINISKGGTEFQNGIIASDVILGFIIQTLVALMGVLLAMIIQTKVIGNRNKAILILSFLSFIAVIKGPLIKEYSIFKVITWMLPPAYNIINSNIGLKYFSLNALIIPIIYSVVYILIEIYIYIKLMKKILF</sequence>